<dbReference type="FunFam" id="3.40.50.2020:FF:000004">
    <property type="entry name" value="Adenine phosphoribosyltransferase"/>
    <property type="match status" value="1"/>
</dbReference>
<dbReference type="PANTHER" id="PTHR11776">
    <property type="entry name" value="ADENINE PHOSPHORIBOSYLTRANSFERASE"/>
    <property type="match status" value="1"/>
</dbReference>
<evidence type="ECO:0000256" key="1">
    <source>
        <dbReference type="ARBA" id="ARBA00000868"/>
    </source>
</evidence>
<comment type="subunit">
    <text evidence="6">Homodimer.</text>
</comment>
<dbReference type="Proteomes" id="UP000315496">
    <property type="component" value="Chromosome 4"/>
</dbReference>
<evidence type="ECO:0000256" key="8">
    <source>
        <dbReference type="ARBA" id="ARBA00022490"/>
    </source>
</evidence>
<dbReference type="GO" id="GO:0003999">
    <property type="term" value="F:adenine phosphoribosyltransferase activity"/>
    <property type="evidence" value="ECO:0007669"/>
    <property type="project" value="UniProtKB-EC"/>
</dbReference>
<keyword evidence="14" id="KW-1185">Reference proteome</keyword>
<dbReference type="AlphaFoldDB" id="A0A4Z1T1Y0"/>
<protein>
    <recommendedName>
        <fullName evidence="7">adenine phosphoribosyltransferase</fullName>
        <ecNumber evidence="7">2.4.2.7</ecNumber>
    </recommendedName>
</protein>
<dbReference type="NCBIfam" id="NF002636">
    <property type="entry name" value="PRK02304.1-5"/>
    <property type="match status" value="1"/>
</dbReference>
<evidence type="ECO:0000256" key="9">
    <source>
        <dbReference type="ARBA" id="ARBA00022676"/>
    </source>
</evidence>
<evidence type="ECO:0000256" key="10">
    <source>
        <dbReference type="ARBA" id="ARBA00022679"/>
    </source>
</evidence>
<evidence type="ECO:0000259" key="12">
    <source>
        <dbReference type="Pfam" id="PF00156"/>
    </source>
</evidence>
<name>A0A4Z1T1Y0_GIAMU</name>
<dbReference type="EC" id="2.4.2.7" evidence="7"/>
<comment type="subcellular location">
    <subcellularLocation>
        <location evidence="3">Cytoplasm</location>
    </subcellularLocation>
</comment>
<comment type="caution">
    <text evidence="13">The sequence shown here is derived from an EMBL/GenBank/DDBJ whole genome shotgun (WGS) entry which is preliminary data.</text>
</comment>
<comment type="catalytic activity">
    <reaction evidence="1">
        <text>AMP + diphosphate = 5-phospho-alpha-D-ribose 1-diphosphate + adenine</text>
        <dbReference type="Rhea" id="RHEA:16609"/>
        <dbReference type="ChEBI" id="CHEBI:16708"/>
        <dbReference type="ChEBI" id="CHEBI:33019"/>
        <dbReference type="ChEBI" id="CHEBI:58017"/>
        <dbReference type="ChEBI" id="CHEBI:456215"/>
        <dbReference type="EC" id="2.4.2.7"/>
    </reaction>
</comment>
<evidence type="ECO:0000313" key="14">
    <source>
        <dbReference type="Proteomes" id="UP000315496"/>
    </source>
</evidence>
<proteinExistence type="inferred from homology"/>
<evidence type="ECO:0000256" key="2">
    <source>
        <dbReference type="ARBA" id="ARBA00003968"/>
    </source>
</evidence>
<keyword evidence="8" id="KW-0963">Cytoplasm</keyword>
<evidence type="ECO:0000256" key="11">
    <source>
        <dbReference type="ARBA" id="ARBA00022726"/>
    </source>
</evidence>
<evidence type="ECO:0000256" key="5">
    <source>
        <dbReference type="ARBA" id="ARBA00008391"/>
    </source>
</evidence>
<organism evidence="13 14">
    <name type="scientific">Giardia muris</name>
    <dbReference type="NCBI Taxonomy" id="5742"/>
    <lineage>
        <taxon>Eukaryota</taxon>
        <taxon>Metamonada</taxon>
        <taxon>Diplomonadida</taxon>
        <taxon>Hexamitidae</taxon>
        <taxon>Giardiinae</taxon>
        <taxon>Giardia</taxon>
    </lineage>
</organism>
<comment type="pathway">
    <text evidence="4">Purine metabolism; AMP biosynthesis via salvage pathway; AMP from adenine: step 1/1.</text>
</comment>
<dbReference type="InterPro" id="IPR029057">
    <property type="entry name" value="PRTase-like"/>
</dbReference>
<dbReference type="PANTHER" id="PTHR11776:SF7">
    <property type="entry name" value="PHOSPHORIBOSYLTRANSFERASE DOMAIN-CONTAINING PROTEIN"/>
    <property type="match status" value="1"/>
</dbReference>
<evidence type="ECO:0000256" key="3">
    <source>
        <dbReference type="ARBA" id="ARBA00004496"/>
    </source>
</evidence>
<dbReference type="CDD" id="cd06223">
    <property type="entry name" value="PRTases_typeI"/>
    <property type="match status" value="1"/>
</dbReference>
<dbReference type="GO" id="GO:0006166">
    <property type="term" value="P:purine ribonucleoside salvage"/>
    <property type="evidence" value="ECO:0007669"/>
    <property type="project" value="UniProtKB-KW"/>
</dbReference>
<evidence type="ECO:0000256" key="7">
    <source>
        <dbReference type="ARBA" id="ARBA00011893"/>
    </source>
</evidence>
<keyword evidence="10 13" id="KW-0808">Transferase</keyword>
<gene>
    <name evidence="13" type="ORF">GMRT_14890</name>
</gene>
<accession>A0A4Z1T1Y0</accession>
<dbReference type="InterPro" id="IPR000836">
    <property type="entry name" value="PRTase_dom"/>
</dbReference>
<evidence type="ECO:0000313" key="13">
    <source>
        <dbReference type="EMBL" id="TNJ26997.1"/>
    </source>
</evidence>
<dbReference type="Gene3D" id="3.40.50.2020">
    <property type="match status" value="1"/>
</dbReference>
<evidence type="ECO:0000256" key="4">
    <source>
        <dbReference type="ARBA" id="ARBA00004659"/>
    </source>
</evidence>
<dbReference type="EMBL" id="VDLU01000004">
    <property type="protein sequence ID" value="TNJ26997.1"/>
    <property type="molecule type" value="Genomic_DNA"/>
</dbReference>
<evidence type="ECO:0000256" key="6">
    <source>
        <dbReference type="ARBA" id="ARBA00011738"/>
    </source>
</evidence>
<sequence length="203" mass="22337">MVPVPDASNASEVQTAFLTAPLDDKEREALRGAIEEVPGFPIETVLFRDISGMMMSHAHRATIVKTIKEHYADKRLTKVLGIESRGFIFGILIAEELDAGFVMLRKKGKLPGDLYACTYDLEYGTNQTMEIQKRHLDADDVVLIHDDILATGGTLGAAIDLCRQAGIRPENIYVNTLVQLDSLNGDQKLKGLAAELFTLLHIS</sequence>
<comment type="similarity">
    <text evidence="5">Belongs to the purine/pyrimidine phosphoribosyltransferase family.</text>
</comment>
<dbReference type="InterPro" id="IPR050120">
    <property type="entry name" value="Adenine_PRTase"/>
</dbReference>
<reference evidence="13 14" key="1">
    <citation type="submission" date="2019-05" db="EMBL/GenBank/DDBJ databases">
        <title>The compact genome of Giardia muris reveals important steps in the evolution of intestinal protozoan parasites.</title>
        <authorList>
            <person name="Xu F."/>
            <person name="Jimenez-Gonzalez A."/>
            <person name="Einarsson E."/>
            <person name="Astvaldsson A."/>
            <person name="Peirasmaki D."/>
            <person name="Eckmann L."/>
            <person name="Andersson J.O."/>
            <person name="Svard S.G."/>
            <person name="Jerlstrom-Hultqvist J."/>
        </authorList>
    </citation>
    <scope>NUCLEOTIDE SEQUENCE [LARGE SCALE GENOMIC DNA]</scope>
    <source>
        <strain evidence="13 14">Roberts-Thomson</strain>
    </source>
</reference>
<feature type="domain" description="Phosphoribosyltransferase" evidence="12">
    <location>
        <begin position="65"/>
        <end position="166"/>
    </location>
</feature>
<dbReference type="OrthoDB" id="363185at2759"/>
<dbReference type="Pfam" id="PF00156">
    <property type="entry name" value="Pribosyltran"/>
    <property type="match status" value="1"/>
</dbReference>
<dbReference type="SUPFAM" id="SSF53271">
    <property type="entry name" value="PRTase-like"/>
    <property type="match status" value="1"/>
</dbReference>
<keyword evidence="11" id="KW-0660">Purine salvage</keyword>
<keyword evidence="9 13" id="KW-0328">Glycosyltransferase</keyword>
<comment type="function">
    <text evidence="2">Catalyzes a salvage reaction resulting in the formation of AMP, that is energically less costly than de novo synthesis.</text>
</comment>
<dbReference type="VEuPathDB" id="GiardiaDB:GMRT_14890"/>
<dbReference type="GO" id="GO:0005737">
    <property type="term" value="C:cytoplasm"/>
    <property type="evidence" value="ECO:0007669"/>
    <property type="project" value="UniProtKB-SubCell"/>
</dbReference>